<evidence type="ECO:0000313" key="2">
    <source>
        <dbReference type="Proteomes" id="UP000516160"/>
    </source>
</evidence>
<sequence>MDKKLLILSIMVLTLLVVGIGFVSAQDIVEKDNTMTIQQRVRMRLFGSKEDNALITPEFLEDEEVVAKIAEHNGMTVDEVRDVISEHKDRFLKFGEKGQGHMDKGTRHMDMGEKMEKLLENEDFLSEMAQRHGVSVEELKTWLESSPLLKNR</sequence>
<dbReference type="KEGG" id="acae:HYG86_15800"/>
<evidence type="ECO:0000313" key="1">
    <source>
        <dbReference type="EMBL" id="QNO16128.1"/>
    </source>
</evidence>
<accession>A0A7G9WBR6</accession>
<dbReference type="RefSeq" id="WP_213166522.1">
    <property type="nucleotide sequence ID" value="NZ_CP058559.1"/>
</dbReference>
<reference evidence="1 2" key="1">
    <citation type="submission" date="2020-07" db="EMBL/GenBank/DDBJ databases">
        <title>Alkalicella. sp. LB2 genome.</title>
        <authorList>
            <person name="Postec A."/>
            <person name="Quemeneur M."/>
        </authorList>
    </citation>
    <scope>NUCLEOTIDE SEQUENCE [LARGE SCALE GENOMIC DNA]</scope>
    <source>
        <strain evidence="1 2">LB2</strain>
    </source>
</reference>
<dbReference type="EMBL" id="CP058559">
    <property type="protein sequence ID" value="QNO16128.1"/>
    <property type="molecule type" value="Genomic_DNA"/>
</dbReference>
<gene>
    <name evidence="1" type="ORF">HYG86_15800</name>
</gene>
<dbReference type="AlphaFoldDB" id="A0A7G9WBR6"/>
<protein>
    <submittedName>
        <fullName evidence="1">Uncharacterized protein</fullName>
    </submittedName>
</protein>
<proteinExistence type="predicted"/>
<dbReference type="Proteomes" id="UP000516160">
    <property type="component" value="Chromosome"/>
</dbReference>
<name>A0A7G9WBR6_ALKCA</name>
<organism evidence="1 2">
    <name type="scientific">Alkalicella caledoniensis</name>
    <dbReference type="NCBI Taxonomy" id="2731377"/>
    <lineage>
        <taxon>Bacteria</taxon>
        <taxon>Bacillati</taxon>
        <taxon>Bacillota</taxon>
        <taxon>Clostridia</taxon>
        <taxon>Eubacteriales</taxon>
        <taxon>Proteinivoracaceae</taxon>
        <taxon>Alkalicella</taxon>
    </lineage>
</organism>
<keyword evidence="2" id="KW-1185">Reference proteome</keyword>